<comment type="caution">
    <text evidence="2">The sequence shown here is derived from an EMBL/GenBank/DDBJ whole genome shotgun (WGS) entry which is preliminary data.</text>
</comment>
<dbReference type="EMBL" id="JAEHNZ010000005">
    <property type="protein sequence ID" value="MBK0397276.1"/>
    <property type="molecule type" value="Genomic_DNA"/>
</dbReference>
<proteinExistence type="predicted"/>
<name>A0ABS1BVI2_9NEIS</name>
<reference evidence="2 3" key="1">
    <citation type="journal article" date="2021" name="Pathogens">
        <title>Isolation and Characterization of Kingella bonacorsii sp. nov., A Novel Kingella Species Detected in a Stable Periodontitis Subject.</title>
        <authorList>
            <person name="Antezack A."/>
            <person name="Boxberger M."/>
            <person name="Rolland C."/>
            <person name="Monnet-Corti V."/>
            <person name="La Scola B."/>
        </authorList>
    </citation>
    <scope>NUCLEOTIDE SEQUENCE [LARGE SCALE GENOMIC DNA]</scope>
    <source>
        <strain evidence="2 3">Marseille-Q4569</strain>
    </source>
</reference>
<dbReference type="RefSeq" id="WP_200523245.1">
    <property type="nucleotide sequence ID" value="NZ_JAEHNZ010000005.1"/>
</dbReference>
<evidence type="ECO:0000256" key="1">
    <source>
        <dbReference type="SAM" id="Phobius"/>
    </source>
</evidence>
<sequence length="71" mass="7918">MEDFKPINIKSKTGVSMNVHIQGQMTRKGTKQVAQILAHETGQGLKWLLICAGMGVGFLLLCYGISLIKWW</sequence>
<evidence type="ECO:0000313" key="3">
    <source>
        <dbReference type="Proteomes" id="UP000614058"/>
    </source>
</evidence>
<feature type="transmembrane region" description="Helical" evidence="1">
    <location>
        <begin position="47"/>
        <end position="68"/>
    </location>
</feature>
<evidence type="ECO:0000313" key="2">
    <source>
        <dbReference type="EMBL" id="MBK0397276.1"/>
    </source>
</evidence>
<keyword evidence="3" id="KW-1185">Reference proteome</keyword>
<organism evidence="2 3">
    <name type="scientific">Kingella bonacorsii</name>
    <dbReference type="NCBI Taxonomy" id="2796361"/>
    <lineage>
        <taxon>Bacteria</taxon>
        <taxon>Pseudomonadati</taxon>
        <taxon>Pseudomonadota</taxon>
        <taxon>Betaproteobacteria</taxon>
        <taxon>Neisseriales</taxon>
        <taxon>Neisseriaceae</taxon>
        <taxon>Kingella</taxon>
    </lineage>
</organism>
<keyword evidence="1" id="KW-0812">Transmembrane</keyword>
<gene>
    <name evidence="2" type="ORF">JDW22_12005</name>
</gene>
<keyword evidence="1" id="KW-0472">Membrane</keyword>
<accession>A0ABS1BVI2</accession>
<protein>
    <submittedName>
        <fullName evidence="2">Uncharacterized protein</fullName>
    </submittedName>
</protein>
<keyword evidence="1" id="KW-1133">Transmembrane helix</keyword>
<dbReference type="Proteomes" id="UP000614058">
    <property type="component" value="Unassembled WGS sequence"/>
</dbReference>